<dbReference type="Pfam" id="PF02844">
    <property type="entry name" value="GARS_N"/>
    <property type="match status" value="1"/>
</dbReference>
<dbReference type="PANTHER" id="PTHR43472:SF1">
    <property type="entry name" value="PHOSPHORIBOSYLAMINE--GLYCINE LIGASE, CHLOROPLASTIC"/>
    <property type="match status" value="1"/>
</dbReference>
<dbReference type="PANTHER" id="PTHR43472">
    <property type="entry name" value="PHOSPHORIBOSYLAMINE--GLYCINE LIGASE"/>
    <property type="match status" value="1"/>
</dbReference>
<dbReference type="InterPro" id="IPR020562">
    <property type="entry name" value="PRibGlycinamide_synth_N"/>
</dbReference>
<organism evidence="2">
    <name type="scientific">viral metagenome</name>
    <dbReference type="NCBI Taxonomy" id="1070528"/>
    <lineage>
        <taxon>unclassified sequences</taxon>
        <taxon>metagenomes</taxon>
        <taxon>organismal metagenomes</taxon>
    </lineage>
</organism>
<evidence type="ECO:0000313" key="2">
    <source>
        <dbReference type="EMBL" id="QHT05933.1"/>
    </source>
</evidence>
<dbReference type="GO" id="GO:0009113">
    <property type="term" value="P:purine nucleobase biosynthetic process"/>
    <property type="evidence" value="ECO:0007669"/>
    <property type="project" value="InterPro"/>
</dbReference>
<sequence length="129" mass="15046">MNNILILGNGGREKVIAEKLKNHNIHFYSENHFQKIRQFCLEKNIDLVIPSSEVYLCSGIKDALQKTLKNVKVYGPNKFQAKLEGSKYFSKKIMNELNLPTAEFAYFKTFNDVSTYIETFYKKKENKIL</sequence>
<dbReference type="SUPFAM" id="SSF52440">
    <property type="entry name" value="PreATP-grasp domain"/>
    <property type="match status" value="1"/>
</dbReference>
<dbReference type="InterPro" id="IPR000115">
    <property type="entry name" value="PRibGlycinamide_synth"/>
</dbReference>
<dbReference type="Gene3D" id="3.40.50.20">
    <property type="match status" value="1"/>
</dbReference>
<reference evidence="2" key="1">
    <citation type="journal article" date="2020" name="Nature">
        <title>Giant virus diversity and host interactions through global metagenomics.</title>
        <authorList>
            <person name="Schulz F."/>
            <person name="Roux S."/>
            <person name="Paez-Espino D."/>
            <person name="Jungbluth S."/>
            <person name="Walsh D.A."/>
            <person name="Denef V.J."/>
            <person name="McMahon K.D."/>
            <person name="Konstantinidis K.T."/>
            <person name="Eloe-Fadrosh E.A."/>
            <person name="Kyrpides N.C."/>
            <person name="Woyke T."/>
        </authorList>
    </citation>
    <scope>NUCLEOTIDE SEQUENCE</scope>
    <source>
        <strain evidence="2">GVMAG-M-3300021425-14</strain>
    </source>
</reference>
<feature type="domain" description="Phosphoribosylglycinamide synthetase N-terminal" evidence="1">
    <location>
        <begin position="28"/>
        <end position="84"/>
    </location>
</feature>
<evidence type="ECO:0000259" key="1">
    <source>
        <dbReference type="Pfam" id="PF02844"/>
    </source>
</evidence>
<accession>A0A6C0CNS2</accession>
<dbReference type="GO" id="GO:0004637">
    <property type="term" value="F:phosphoribosylamine-glycine ligase activity"/>
    <property type="evidence" value="ECO:0007669"/>
    <property type="project" value="InterPro"/>
</dbReference>
<name>A0A6C0CNS2_9ZZZZ</name>
<proteinExistence type="predicted"/>
<dbReference type="AlphaFoldDB" id="A0A6C0CNS2"/>
<protein>
    <recommendedName>
        <fullName evidence="1">Phosphoribosylglycinamide synthetase N-terminal domain-containing protein</fullName>
    </recommendedName>
</protein>
<dbReference type="InterPro" id="IPR016185">
    <property type="entry name" value="PreATP-grasp_dom_sf"/>
</dbReference>
<dbReference type="EMBL" id="MN739461">
    <property type="protein sequence ID" value="QHT05933.1"/>
    <property type="molecule type" value="Genomic_DNA"/>
</dbReference>